<name>A0A6M2E7Z5_9ROSI</name>
<dbReference type="EMBL" id="GILB01000951">
    <property type="protein sequence ID" value="NUU81284.1"/>
    <property type="molecule type" value="Transcribed_RNA"/>
</dbReference>
<dbReference type="Pfam" id="PF13812">
    <property type="entry name" value="PPR_3"/>
    <property type="match status" value="1"/>
</dbReference>
<dbReference type="PANTHER" id="PTHR47447:SF17">
    <property type="entry name" value="OS12G0638900 PROTEIN"/>
    <property type="match status" value="1"/>
</dbReference>
<dbReference type="InterPro" id="IPR002885">
    <property type="entry name" value="PPR_rpt"/>
</dbReference>
<protein>
    <submittedName>
        <fullName evidence="3">Uncharacterized protein</fullName>
    </submittedName>
</protein>
<dbReference type="NCBIfam" id="TIGR00756">
    <property type="entry name" value="PPR"/>
    <property type="match status" value="2"/>
</dbReference>
<dbReference type="InterPro" id="IPR011990">
    <property type="entry name" value="TPR-like_helical_dom_sf"/>
</dbReference>
<keyword evidence="2" id="KW-0677">Repeat</keyword>
<proteinExistence type="inferred from homology"/>
<evidence type="ECO:0000313" key="3">
    <source>
        <dbReference type="EMBL" id="NUU81284.1"/>
    </source>
</evidence>
<dbReference type="PANTHER" id="PTHR47447">
    <property type="entry name" value="OS03G0856100 PROTEIN"/>
    <property type="match status" value="1"/>
</dbReference>
<comment type="similarity">
    <text evidence="1">Belongs to the PPR family. P subfamily.</text>
</comment>
<accession>A0A6M2E7Z5</accession>
<dbReference type="AlphaFoldDB" id="A0A6M2E7Z5"/>
<reference evidence="3" key="1">
    <citation type="submission" date="2020-03" db="EMBL/GenBank/DDBJ databases">
        <authorList>
            <person name="Zhang R."/>
        </authorList>
    </citation>
    <scope>NUCLEOTIDE SEQUENCE</scope>
</reference>
<evidence type="ECO:0000256" key="2">
    <source>
        <dbReference type="ARBA" id="ARBA00022737"/>
    </source>
</evidence>
<evidence type="ECO:0000256" key="1">
    <source>
        <dbReference type="ARBA" id="ARBA00007626"/>
    </source>
</evidence>
<dbReference type="Gene3D" id="1.25.40.10">
    <property type="entry name" value="Tetratricopeptide repeat domain"/>
    <property type="match status" value="1"/>
</dbReference>
<organism evidence="3">
    <name type="scientific">Populus davidiana</name>
    <dbReference type="NCBI Taxonomy" id="266767"/>
    <lineage>
        <taxon>Eukaryota</taxon>
        <taxon>Viridiplantae</taxon>
        <taxon>Streptophyta</taxon>
        <taxon>Embryophyta</taxon>
        <taxon>Tracheophyta</taxon>
        <taxon>Spermatophyta</taxon>
        <taxon>Magnoliopsida</taxon>
        <taxon>eudicotyledons</taxon>
        <taxon>Gunneridae</taxon>
        <taxon>Pentapetalae</taxon>
        <taxon>rosids</taxon>
        <taxon>fabids</taxon>
        <taxon>Malpighiales</taxon>
        <taxon>Salicaceae</taxon>
        <taxon>Saliceae</taxon>
        <taxon>Populus</taxon>
    </lineage>
</organism>
<sequence length="143" mass="16634">MRSFQKNGRGWLSTRRLPINCYCRCLPVQCYNLRISPEQREDLIDEACKAFRKMEEVGCPPDVCLWLSTRCLLIQCYCLRISPEQREDLIDEACEAFRKMEEDGCPPDVCPYNVIDEACEASTFAHTMLLSEGFSRTMRRFDG</sequence>